<dbReference type="Proteomes" id="UP000616885">
    <property type="component" value="Unassembled WGS sequence"/>
</dbReference>
<protein>
    <recommendedName>
        <fullName evidence="2">Nitrogen regulatory protein areA GATA-like domain-containing protein</fullName>
    </recommendedName>
</protein>
<sequence>MPYVSPSSKSTTFSCDSNQDTCGPASDQKQAQSHGKTPEDPNGPQVRDVDVARPHRISRRHAADDSALNSQYGRNIDYLDHDWSEEHLWWCWKYITTHRGYTPDENRLENTIWRAWAKCKNNLRTVSPSTINWLRDKDVGYLYGPFRPSTDLDRSEQTWTRALLPYSKPPTGSILKDRSRSDVFLQATRSSASLCRQATTATEAQRQDGWKPMTYLLDVPRLVNLDSMFPFPTREKAHNGKDPPHCEEYSSNAGKKRIHFCNEVEQRISVQGGGGSGGSGSNVGSITDDDNSPGGASLFLRLAKSLRLAMSGRRAAEHQWNTSSIPQATTATLPPKTLSL</sequence>
<dbReference type="InterPro" id="IPR013860">
    <property type="entry name" value="AreA_GATA"/>
</dbReference>
<evidence type="ECO:0000256" key="1">
    <source>
        <dbReference type="SAM" id="MobiDB-lite"/>
    </source>
</evidence>
<feature type="region of interest" description="Disordered" evidence="1">
    <location>
        <begin position="269"/>
        <end position="291"/>
    </location>
</feature>
<evidence type="ECO:0000313" key="3">
    <source>
        <dbReference type="EMBL" id="KAF9755937.1"/>
    </source>
</evidence>
<organism evidence="3 4">
    <name type="scientific">Bionectria ochroleuca</name>
    <name type="common">Gliocladium roseum</name>
    <dbReference type="NCBI Taxonomy" id="29856"/>
    <lineage>
        <taxon>Eukaryota</taxon>
        <taxon>Fungi</taxon>
        <taxon>Dikarya</taxon>
        <taxon>Ascomycota</taxon>
        <taxon>Pezizomycotina</taxon>
        <taxon>Sordariomycetes</taxon>
        <taxon>Hypocreomycetidae</taxon>
        <taxon>Hypocreales</taxon>
        <taxon>Bionectriaceae</taxon>
        <taxon>Clonostachys</taxon>
    </lineage>
</organism>
<feature type="compositionally biased region" description="Polar residues" evidence="1">
    <location>
        <begin position="1"/>
        <end position="35"/>
    </location>
</feature>
<comment type="caution">
    <text evidence="3">The sequence shown here is derived from an EMBL/GenBank/DDBJ whole genome shotgun (WGS) entry which is preliminary data.</text>
</comment>
<evidence type="ECO:0000259" key="2">
    <source>
        <dbReference type="Pfam" id="PF08550"/>
    </source>
</evidence>
<feature type="region of interest" description="Disordered" evidence="1">
    <location>
        <begin position="1"/>
        <end position="48"/>
    </location>
</feature>
<dbReference type="EMBL" id="JADCTT010000003">
    <property type="protein sequence ID" value="KAF9755937.1"/>
    <property type="molecule type" value="Genomic_DNA"/>
</dbReference>
<dbReference type="GO" id="GO:0042149">
    <property type="term" value="P:cellular response to glucose starvation"/>
    <property type="evidence" value="ECO:0007669"/>
    <property type="project" value="TreeGrafter"/>
</dbReference>
<dbReference type="AlphaFoldDB" id="A0A8H7NHE1"/>
<feature type="region of interest" description="Disordered" evidence="1">
    <location>
        <begin position="317"/>
        <end position="340"/>
    </location>
</feature>
<evidence type="ECO:0000313" key="4">
    <source>
        <dbReference type="Proteomes" id="UP000616885"/>
    </source>
</evidence>
<gene>
    <name evidence="3" type="ORF">IM811_011378</name>
</gene>
<dbReference type="Pfam" id="PF08550">
    <property type="entry name" value="GATA_AreA"/>
    <property type="match status" value="1"/>
</dbReference>
<proteinExistence type="predicted"/>
<dbReference type="GO" id="GO:0007039">
    <property type="term" value="P:protein catabolic process in the vacuole"/>
    <property type="evidence" value="ECO:0007669"/>
    <property type="project" value="TreeGrafter"/>
</dbReference>
<accession>A0A8H7NHE1</accession>
<dbReference type="PANTHER" id="PTHR28051">
    <property type="entry name" value="PROTEIN MTL1-RELATED"/>
    <property type="match status" value="1"/>
</dbReference>
<dbReference type="GO" id="GO:0005773">
    <property type="term" value="C:vacuole"/>
    <property type="evidence" value="ECO:0007669"/>
    <property type="project" value="GOC"/>
</dbReference>
<dbReference type="InterPro" id="IPR052292">
    <property type="entry name" value="Glucose_repression_reg"/>
</dbReference>
<reference evidence="3" key="1">
    <citation type="submission" date="2020-10" db="EMBL/GenBank/DDBJ databases">
        <title>High-Quality Genome Resource of Clonostachys rosea strain S41 by Oxford Nanopore Long-Read Sequencing.</title>
        <authorList>
            <person name="Wang H."/>
        </authorList>
    </citation>
    <scope>NUCLEOTIDE SEQUENCE</scope>
    <source>
        <strain evidence="3">S41</strain>
    </source>
</reference>
<dbReference type="PANTHER" id="PTHR28051:SF1">
    <property type="entry name" value="PROTEIN MTL1-RELATED"/>
    <property type="match status" value="1"/>
</dbReference>
<feature type="compositionally biased region" description="Gly residues" evidence="1">
    <location>
        <begin position="271"/>
        <end position="281"/>
    </location>
</feature>
<name>A0A8H7NHE1_BIOOC</name>
<feature type="domain" description="Nitrogen regulatory protein areA GATA-like" evidence="2">
    <location>
        <begin position="92"/>
        <end position="118"/>
    </location>
</feature>
<feature type="compositionally biased region" description="Polar residues" evidence="1">
    <location>
        <begin position="319"/>
        <end position="340"/>
    </location>
</feature>